<evidence type="ECO:0000256" key="7">
    <source>
        <dbReference type="ARBA" id="ARBA00022801"/>
    </source>
</evidence>
<dbReference type="GO" id="GO:0005737">
    <property type="term" value="C:cytoplasm"/>
    <property type="evidence" value="ECO:0007669"/>
    <property type="project" value="UniProtKB-SubCell"/>
</dbReference>
<dbReference type="EMBL" id="JAFLEQ010000005">
    <property type="protein sequence ID" value="MBN9643633.1"/>
    <property type="molecule type" value="Genomic_DNA"/>
</dbReference>
<dbReference type="PIRSF" id="PIRSF006337">
    <property type="entry name" value="Trehalose_TreZ"/>
    <property type="match status" value="1"/>
</dbReference>
<dbReference type="CDD" id="cd11325">
    <property type="entry name" value="AmyAc_GTHase"/>
    <property type="match status" value="1"/>
</dbReference>
<proteinExistence type="inferred from homology"/>
<dbReference type="AlphaFoldDB" id="A0A939DZ07"/>
<evidence type="ECO:0000256" key="14">
    <source>
        <dbReference type="PIRNR" id="PIRNR006337"/>
    </source>
</evidence>
<dbReference type="GO" id="GO:0005992">
    <property type="term" value="P:trehalose biosynthetic process"/>
    <property type="evidence" value="ECO:0007669"/>
    <property type="project" value="UniProtKB-UniRule"/>
</dbReference>
<feature type="domain" description="Glycosyl hydrolase family 13 catalytic" evidence="17">
    <location>
        <begin position="111"/>
        <end position="456"/>
    </location>
</feature>
<dbReference type="Pfam" id="PF02922">
    <property type="entry name" value="CBM_48"/>
    <property type="match status" value="1"/>
</dbReference>
<reference evidence="18" key="1">
    <citation type="submission" date="2021-03" db="EMBL/GenBank/DDBJ databases">
        <authorList>
            <person name="Sun Q."/>
        </authorList>
    </citation>
    <scope>NUCLEOTIDE SEQUENCE</scope>
    <source>
        <strain evidence="18">CCM 8862</strain>
    </source>
</reference>
<keyword evidence="7 14" id="KW-0378">Hydrolase</keyword>
<dbReference type="Gene3D" id="2.60.40.10">
    <property type="entry name" value="Immunoglobulins"/>
    <property type="match status" value="1"/>
</dbReference>
<dbReference type="Gene3D" id="3.20.20.80">
    <property type="entry name" value="Glycosidases"/>
    <property type="match status" value="1"/>
</dbReference>
<dbReference type="Pfam" id="PF11941">
    <property type="entry name" value="DUF3459"/>
    <property type="match status" value="1"/>
</dbReference>
<accession>A0A939DZ07</accession>
<dbReference type="Pfam" id="PF00128">
    <property type="entry name" value="Alpha-amylase"/>
    <property type="match status" value="1"/>
</dbReference>
<gene>
    <name evidence="18" type="primary">treZ</name>
    <name evidence="18" type="ORF">JZY06_03170</name>
</gene>
<evidence type="ECO:0000256" key="15">
    <source>
        <dbReference type="PIRSR" id="PIRSR006337-1"/>
    </source>
</evidence>
<dbReference type="Gene3D" id="1.10.10.760">
    <property type="entry name" value="E-set domains of sugar-utilizing enzymes"/>
    <property type="match status" value="1"/>
</dbReference>
<keyword evidence="19" id="KW-1185">Reference proteome</keyword>
<dbReference type="SUPFAM" id="SSF81296">
    <property type="entry name" value="E set domains"/>
    <property type="match status" value="1"/>
</dbReference>
<dbReference type="GO" id="GO:0033942">
    <property type="term" value="F:4-alpha-D-(1-&gt;4)-alpha-D-glucanotrehalose trehalohydrolase activity"/>
    <property type="evidence" value="ECO:0007669"/>
    <property type="project" value="UniProtKB-EC"/>
</dbReference>
<feature type="active site" description="Proton donor" evidence="15">
    <location>
        <position position="293"/>
    </location>
</feature>
<dbReference type="InterPro" id="IPR044901">
    <property type="entry name" value="Trehalose_TreZ_E-set_sf"/>
</dbReference>
<evidence type="ECO:0000256" key="2">
    <source>
        <dbReference type="ARBA" id="ARBA00005199"/>
    </source>
</evidence>
<evidence type="ECO:0000256" key="13">
    <source>
        <dbReference type="NCBIfam" id="TIGR02402"/>
    </source>
</evidence>
<keyword evidence="9 14" id="KW-0326">Glycosidase</keyword>
<dbReference type="PANTHER" id="PTHR43651:SF11">
    <property type="entry name" value="MALTO-OLIGOSYLTREHALOSE TREHALOHYDROLASE"/>
    <property type="match status" value="1"/>
</dbReference>
<evidence type="ECO:0000256" key="16">
    <source>
        <dbReference type="PIRSR" id="PIRSR006337-3"/>
    </source>
</evidence>
<dbReference type="SUPFAM" id="SSF51445">
    <property type="entry name" value="(Trans)glycosidases"/>
    <property type="match status" value="1"/>
</dbReference>
<dbReference type="Proteomes" id="UP000664332">
    <property type="component" value="Unassembled WGS sequence"/>
</dbReference>
<evidence type="ECO:0000313" key="18">
    <source>
        <dbReference type="EMBL" id="MBN9643633.1"/>
    </source>
</evidence>
<comment type="subcellular location">
    <subcellularLocation>
        <location evidence="1 15">Cytoplasm</location>
    </subcellularLocation>
</comment>
<evidence type="ECO:0000313" key="19">
    <source>
        <dbReference type="Proteomes" id="UP000664332"/>
    </source>
</evidence>
<evidence type="ECO:0000256" key="12">
    <source>
        <dbReference type="ARBA" id="ARBA00034013"/>
    </source>
</evidence>
<comment type="catalytic activity">
    <reaction evidence="12 14">
        <text>hydrolysis of (1-&gt;4)-alpha-D-glucosidic linkage in 4-alpha-D-[(1-&gt;4)-alpha-D-glucanosyl]n trehalose to yield trehalose and (1-&gt;4)-alpha-D-glucan.</text>
        <dbReference type="EC" id="3.2.1.141"/>
    </reaction>
</comment>
<dbReference type="SMART" id="SM00642">
    <property type="entry name" value="Aamy"/>
    <property type="match status" value="1"/>
</dbReference>
<feature type="site" description="Transition state stabilizer" evidence="16">
    <location>
        <position position="389"/>
    </location>
</feature>
<dbReference type="InterPro" id="IPR022567">
    <property type="entry name" value="DUF3459"/>
</dbReference>
<name>A0A939DZ07_9CORY</name>
<dbReference type="EC" id="3.2.1.141" evidence="4 13"/>
<dbReference type="CDD" id="cd02853">
    <property type="entry name" value="E_set_MTHase_like_N"/>
    <property type="match status" value="1"/>
</dbReference>
<dbReference type="PANTHER" id="PTHR43651">
    <property type="entry name" value="1,4-ALPHA-GLUCAN-BRANCHING ENZYME"/>
    <property type="match status" value="1"/>
</dbReference>
<evidence type="ECO:0000256" key="5">
    <source>
        <dbReference type="ARBA" id="ARBA00015938"/>
    </source>
</evidence>
<sequence length="581" mass="65047">MTNPAPRRTPTTYRVWAPTPADVRLVVDGTTHPMTPADNGWWESFVPLRPGARYGYRLFDGDTWSKVVPDPRARRLPDGVHGLAETTDETSFTFTDDTWRGVSPGGQVIYELHTGTFTEQGDFAGIETKLDYLADLGVTVIELMPVQPFGGNRNWGYDGVSWHAVHEGYGGPEGLKHLVDAAHAKGIAVMLDVVYNHFGPDGNYAGMFGPYTTSGDTAWGDVVNLWEKNSDEVRNYILDAVYMWLTDYHIDGLRLDAVQAYHDPGAEHILAQMQKTAEQAAAETGRQKFLIAESDQNDPRLTRGRAGGGYGLAAQWDDDIHHALHTLVSGEQHAYYSDFGTTEVLAKTLTGVFYHNGCSSSFRGRTHGAPVDTHATPASCFVTYTTTHDQTGNRARGDRPSMNLPPEKQVLKAAVICCSPYTPMLFMGEEFGAETPFAFFCSHTDDELNRLTDQGRHREFAYFGWDTDDVPVPSDEQTFLDSKLRWDFSPEQQRILDAYTTLLRLRRTWRLARPWLDEVTVNHSDQWLTIERDDVFLAANFSDREQRIPLGGRLIYSFTGARATDSETILDPWGFALVART</sequence>
<organism evidence="18 19">
    <name type="scientific">Corynebacterium mendelii</name>
    <dbReference type="NCBI Taxonomy" id="2765362"/>
    <lineage>
        <taxon>Bacteria</taxon>
        <taxon>Bacillati</taxon>
        <taxon>Actinomycetota</taxon>
        <taxon>Actinomycetes</taxon>
        <taxon>Mycobacteriales</taxon>
        <taxon>Corynebacteriaceae</taxon>
        <taxon>Corynebacterium</taxon>
    </lineage>
</organism>
<keyword evidence="6" id="KW-0963">Cytoplasm</keyword>
<evidence type="ECO:0000256" key="8">
    <source>
        <dbReference type="ARBA" id="ARBA00023277"/>
    </source>
</evidence>
<evidence type="ECO:0000256" key="9">
    <source>
        <dbReference type="ARBA" id="ARBA00023295"/>
    </source>
</evidence>
<dbReference type="NCBIfam" id="TIGR02402">
    <property type="entry name" value="trehalose_TreZ"/>
    <property type="match status" value="1"/>
</dbReference>
<evidence type="ECO:0000256" key="3">
    <source>
        <dbReference type="ARBA" id="ARBA00008061"/>
    </source>
</evidence>
<dbReference type="RefSeq" id="WP_207118375.1">
    <property type="nucleotide sequence ID" value="NZ_JAFLEQ010000005.1"/>
</dbReference>
<evidence type="ECO:0000256" key="11">
    <source>
        <dbReference type="ARBA" id="ARBA00033284"/>
    </source>
</evidence>
<keyword evidence="8" id="KW-0119">Carbohydrate metabolism</keyword>
<comment type="pathway">
    <text evidence="2 14">Glycan biosynthesis; trehalose biosynthesis.</text>
</comment>
<dbReference type="InterPro" id="IPR017853">
    <property type="entry name" value="GH"/>
</dbReference>
<dbReference type="InterPro" id="IPR014756">
    <property type="entry name" value="Ig_E-set"/>
</dbReference>
<evidence type="ECO:0000256" key="4">
    <source>
        <dbReference type="ARBA" id="ARBA00012268"/>
    </source>
</evidence>
<dbReference type="InterPro" id="IPR013783">
    <property type="entry name" value="Ig-like_fold"/>
</dbReference>
<feature type="active site" description="Nucleophile" evidence="15">
    <location>
        <position position="256"/>
    </location>
</feature>
<evidence type="ECO:0000256" key="10">
    <source>
        <dbReference type="ARBA" id="ARBA00032057"/>
    </source>
</evidence>
<dbReference type="InterPro" id="IPR006047">
    <property type="entry name" value="GH13_cat_dom"/>
</dbReference>
<evidence type="ECO:0000256" key="6">
    <source>
        <dbReference type="ARBA" id="ARBA00022490"/>
    </source>
</evidence>
<protein>
    <recommendedName>
        <fullName evidence="5 13">Malto-oligosyltrehalose trehalohydrolase</fullName>
        <shortName evidence="14">MTHase</shortName>
        <ecNumber evidence="4 13">3.2.1.141</ecNumber>
    </recommendedName>
    <alternativeName>
        <fullName evidence="11 14">4-alpha-D-((1-&gt;4)-alpha-D-glucano)trehalose trehalohydrolase</fullName>
    </alternativeName>
    <alternativeName>
        <fullName evidence="10 14">Maltooligosyl trehalose trehalohydrolase</fullName>
    </alternativeName>
</protein>
<evidence type="ECO:0000256" key="1">
    <source>
        <dbReference type="ARBA" id="ARBA00004496"/>
    </source>
</evidence>
<comment type="caution">
    <text evidence="18">The sequence shown here is derived from an EMBL/GenBank/DDBJ whole genome shotgun (WGS) entry which is preliminary data.</text>
</comment>
<dbReference type="InterPro" id="IPR004193">
    <property type="entry name" value="Glyco_hydro_13_N"/>
</dbReference>
<evidence type="ECO:0000259" key="17">
    <source>
        <dbReference type="SMART" id="SM00642"/>
    </source>
</evidence>
<dbReference type="InterPro" id="IPR012768">
    <property type="entry name" value="Trehalose_TreZ"/>
</dbReference>
<comment type="similarity">
    <text evidence="3 14">Belongs to the glycosyl hydrolase 13 family.</text>
</comment>